<dbReference type="InterPro" id="IPR050833">
    <property type="entry name" value="Poly_Biosynth_Transport"/>
</dbReference>
<evidence type="ECO:0000256" key="4">
    <source>
        <dbReference type="ARBA" id="ARBA00022989"/>
    </source>
</evidence>
<dbReference type="Proteomes" id="UP000509346">
    <property type="component" value="Chromosome"/>
</dbReference>
<evidence type="ECO:0000313" key="7">
    <source>
        <dbReference type="EMBL" id="QLH81272.1"/>
    </source>
</evidence>
<feature type="transmembrane region" description="Helical" evidence="6">
    <location>
        <begin position="87"/>
        <end position="108"/>
    </location>
</feature>
<feature type="transmembrane region" description="Helical" evidence="6">
    <location>
        <begin position="48"/>
        <end position="66"/>
    </location>
</feature>
<dbReference type="CDD" id="cd13128">
    <property type="entry name" value="MATE_Wzx_like"/>
    <property type="match status" value="1"/>
</dbReference>
<evidence type="ECO:0000256" key="1">
    <source>
        <dbReference type="ARBA" id="ARBA00004651"/>
    </source>
</evidence>
<feature type="transmembrane region" description="Helical" evidence="6">
    <location>
        <begin position="184"/>
        <end position="208"/>
    </location>
</feature>
<reference evidence="7 8" key="1">
    <citation type="submission" date="2020-07" db="EMBL/GenBank/DDBJ databases">
        <title>Halosimplex litoreum sp. nov. and Halosimplex rubrum sp. nov., isolated from different salt environments.</title>
        <authorList>
            <person name="Cui H."/>
        </authorList>
    </citation>
    <scope>NUCLEOTIDE SEQUENCE [LARGE SCALE GENOMIC DNA]</scope>
    <source>
        <strain evidence="7 8">R2</strain>
    </source>
</reference>
<feature type="transmembrane region" description="Helical" evidence="6">
    <location>
        <begin position="128"/>
        <end position="148"/>
    </location>
</feature>
<accession>A0A7D5TRG3</accession>
<dbReference type="RefSeq" id="WP_179921102.1">
    <property type="nucleotide sequence ID" value="NZ_CP058909.1"/>
</dbReference>
<feature type="transmembrane region" description="Helical" evidence="6">
    <location>
        <begin position="371"/>
        <end position="391"/>
    </location>
</feature>
<feature type="transmembrane region" description="Helical" evidence="6">
    <location>
        <begin position="160"/>
        <end position="178"/>
    </location>
</feature>
<feature type="transmembrane region" description="Helical" evidence="6">
    <location>
        <begin position="306"/>
        <end position="323"/>
    </location>
</feature>
<keyword evidence="8" id="KW-1185">Reference proteome</keyword>
<evidence type="ECO:0000256" key="2">
    <source>
        <dbReference type="ARBA" id="ARBA00022475"/>
    </source>
</evidence>
<feature type="transmembrane region" description="Helical" evidence="6">
    <location>
        <begin position="455"/>
        <end position="475"/>
    </location>
</feature>
<keyword evidence="3 6" id="KW-0812">Transmembrane</keyword>
<feature type="transmembrane region" description="Helical" evidence="6">
    <location>
        <begin position="12"/>
        <end position="36"/>
    </location>
</feature>
<protein>
    <submittedName>
        <fullName evidence="7">Flippase</fullName>
    </submittedName>
</protein>
<dbReference type="GO" id="GO:0005886">
    <property type="term" value="C:plasma membrane"/>
    <property type="evidence" value="ECO:0007669"/>
    <property type="project" value="UniProtKB-SubCell"/>
</dbReference>
<name>A0A7D5TRG3_9EURY</name>
<dbReference type="InterPro" id="IPR002797">
    <property type="entry name" value="Polysacc_synth"/>
</dbReference>
<dbReference type="AlphaFoldDB" id="A0A7D5TRG3"/>
<comment type="subcellular location">
    <subcellularLocation>
        <location evidence="1">Cell membrane</location>
        <topology evidence="1">Multi-pass membrane protein</topology>
    </subcellularLocation>
</comment>
<dbReference type="KEGG" id="hpel:HZS54_06305"/>
<keyword evidence="4 6" id="KW-1133">Transmembrane helix</keyword>
<proteinExistence type="predicted"/>
<organism evidence="7 8">
    <name type="scientific">Halosimplex pelagicum</name>
    <dbReference type="NCBI Taxonomy" id="869886"/>
    <lineage>
        <taxon>Archaea</taxon>
        <taxon>Methanobacteriati</taxon>
        <taxon>Methanobacteriota</taxon>
        <taxon>Stenosarchaea group</taxon>
        <taxon>Halobacteria</taxon>
        <taxon>Halobacteriales</taxon>
        <taxon>Haloarculaceae</taxon>
        <taxon>Halosimplex</taxon>
    </lineage>
</organism>
<dbReference type="PANTHER" id="PTHR30250">
    <property type="entry name" value="PST FAMILY PREDICTED COLANIC ACID TRANSPORTER"/>
    <property type="match status" value="1"/>
</dbReference>
<dbReference type="EMBL" id="CP058909">
    <property type="protein sequence ID" value="QLH81272.1"/>
    <property type="molecule type" value="Genomic_DNA"/>
</dbReference>
<keyword evidence="5 6" id="KW-0472">Membrane</keyword>
<dbReference type="Pfam" id="PF01943">
    <property type="entry name" value="Polysacc_synt"/>
    <property type="match status" value="1"/>
</dbReference>
<dbReference type="PANTHER" id="PTHR30250:SF27">
    <property type="entry name" value="POLYSACCHARIDE BIOSYNTHESIS PROTEIN"/>
    <property type="match status" value="1"/>
</dbReference>
<keyword evidence="2" id="KW-1003">Cell membrane</keyword>
<dbReference type="OrthoDB" id="19148at2157"/>
<evidence type="ECO:0000256" key="3">
    <source>
        <dbReference type="ARBA" id="ARBA00022692"/>
    </source>
</evidence>
<gene>
    <name evidence="7" type="ORF">HZS54_06305</name>
</gene>
<feature type="transmembrane region" description="Helical" evidence="6">
    <location>
        <begin position="265"/>
        <end position="285"/>
    </location>
</feature>
<feature type="transmembrane region" description="Helical" evidence="6">
    <location>
        <begin position="431"/>
        <end position="449"/>
    </location>
</feature>
<evidence type="ECO:0000256" key="5">
    <source>
        <dbReference type="ARBA" id="ARBA00023136"/>
    </source>
</evidence>
<evidence type="ECO:0000313" key="8">
    <source>
        <dbReference type="Proteomes" id="UP000509346"/>
    </source>
</evidence>
<feature type="transmembrane region" description="Helical" evidence="6">
    <location>
        <begin position="229"/>
        <end position="253"/>
    </location>
</feature>
<sequence>MSETKDEFTELVLGSGVLLSGQIVGKILALGGHVLLVRLLDPHLFGRLSLAHTVILIFSPFVMLGIPNGITRMIAASDTQRTKSDMAIGGGVIMVITGCLVSICLIYFRGFAAEVVNATQAAPLLVWFAPLLVLKPIGQTTLSIVRTYGESGKAAVMRDITPKVAAIVSLLLVSAIATPYQGAIAYWLVGAITMILTGTYFVNSLVGLPTLFSRIPDRNNLARLVSHSWPLAIEGGFMLLMTRFDLLAIGYFLSETEVGYYRSVQPLAVATLFILNSFVFLYLPLATEYFEDDRLEDIQYLYTRTTKWVVVSTLPLLIVFGVFPNDVIRVFLSNAYSPAALPFAVLLLGMFARVVVGPNGATIKAINKTRVNLLSSSVGVITNICLNIVLIPQYQMVGAATATALGYLIYNGTEVIVLYSLHRIQPFSLDLVKLLLVLAGITVLMQWRFTGTYGLIELIGIGIALATLTLVLSLATGTIKISEVQDLLDSSR</sequence>
<evidence type="ECO:0000256" key="6">
    <source>
        <dbReference type="SAM" id="Phobius"/>
    </source>
</evidence>
<feature type="transmembrane region" description="Helical" evidence="6">
    <location>
        <begin position="335"/>
        <end position="356"/>
    </location>
</feature>
<feature type="transmembrane region" description="Helical" evidence="6">
    <location>
        <begin position="397"/>
        <end position="419"/>
    </location>
</feature>
<dbReference type="GeneID" id="56082184"/>